<evidence type="ECO:0000313" key="4">
    <source>
        <dbReference type="Proteomes" id="UP000269265"/>
    </source>
</evidence>
<evidence type="ECO:0000256" key="2">
    <source>
        <dbReference type="HAMAP-Rule" id="MF_00758"/>
    </source>
</evidence>
<dbReference type="PANTHER" id="PTHR30327">
    <property type="entry name" value="UNCHARACTERIZED PROTEIN YQGE"/>
    <property type="match status" value="1"/>
</dbReference>
<dbReference type="PANTHER" id="PTHR30327:SF1">
    <property type="entry name" value="UPF0301 PROTEIN YQGE"/>
    <property type="match status" value="1"/>
</dbReference>
<evidence type="ECO:0000256" key="1">
    <source>
        <dbReference type="ARBA" id="ARBA00009600"/>
    </source>
</evidence>
<organism evidence="3 4">
    <name type="scientific">Aquabacterium soli</name>
    <dbReference type="NCBI Taxonomy" id="2493092"/>
    <lineage>
        <taxon>Bacteria</taxon>
        <taxon>Pseudomonadati</taxon>
        <taxon>Pseudomonadota</taxon>
        <taxon>Betaproteobacteria</taxon>
        <taxon>Burkholderiales</taxon>
        <taxon>Aquabacterium</taxon>
    </lineage>
</organism>
<dbReference type="Pfam" id="PF02622">
    <property type="entry name" value="DUF179"/>
    <property type="match status" value="1"/>
</dbReference>
<dbReference type="InterPro" id="IPR003774">
    <property type="entry name" value="AlgH-like"/>
</dbReference>
<dbReference type="NCBIfam" id="NF001267">
    <property type="entry name" value="PRK00228.1-2"/>
    <property type="match status" value="1"/>
</dbReference>
<dbReference type="Proteomes" id="UP000269265">
    <property type="component" value="Unassembled WGS sequence"/>
</dbReference>
<gene>
    <name evidence="3" type="ORF">EIP75_06735</name>
</gene>
<dbReference type="HAMAP" id="MF_00758">
    <property type="entry name" value="UPF0301"/>
    <property type="match status" value="1"/>
</dbReference>
<evidence type="ECO:0000313" key="3">
    <source>
        <dbReference type="EMBL" id="RRS05247.1"/>
    </source>
</evidence>
<comment type="similarity">
    <text evidence="1 2">Belongs to the UPF0301 (AlgH) family.</text>
</comment>
<keyword evidence="4" id="KW-1185">Reference proteome</keyword>
<dbReference type="AlphaFoldDB" id="A0A426VED7"/>
<reference evidence="3 4" key="1">
    <citation type="submission" date="2018-12" db="EMBL/GenBank/DDBJ databases">
        <title>The whole draft genome of Aquabacterium sp. SJQ9.</title>
        <authorList>
            <person name="Sun L."/>
            <person name="Gao X."/>
            <person name="Chen W."/>
            <person name="Huang K."/>
        </authorList>
    </citation>
    <scope>NUCLEOTIDE SEQUENCE [LARGE SCALE GENOMIC DNA]</scope>
    <source>
        <strain evidence="3 4">SJQ9</strain>
    </source>
</reference>
<protein>
    <recommendedName>
        <fullName evidence="2">UPF0301 protein EIP75_06735</fullName>
    </recommendedName>
</protein>
<name>A0A426VED7_9BURK</name>
<comment type="caution">
    <text evidence="3">The sequence shown here is derived from an EMBL/GenBank/DDBJ whole genome shotgun (WGS) entry which is preliminary data.</text>
</comment>
<dbReference type="Gene3D" id="3.40.1740.10">
    <property type="entry name" value="VC0467-like"/>
    <property type="match status" value="1"/>
</dbReference>
<dbReference type="OrthoDB" id="9807486at2"/>
<dbReference type="NCBIfam" id="NF001266">
    <property type="entry name" value="PRK00228.1-1"/>
    <property type="match status" value="1"/>
</dbReference>
<dbReference type="RefSeq" id="WP_125242466.1">
    <property type="nucleotide sequence ID" value="NZ_RSED01000004.1"/>
</dbReference>
<proteinExistence type="inferred from homology"/>
<dbReference type="GO" id="GO:0005829">
    <property type="term" value="C:cytosol"/>
    <property type="evidence" value="ECO:0007669"/>
    <property type="project" value="TreeGrafter"/>
</dbReference>
<dbReference type="EMBL" id="RSED01000004">
    <property type="protein sequence ID" value="RRS05247.1"/>
    <property type="molecule type" value="Genomic_DNA"/>
</dbReference>
<sequence>MSDSPPINLTNQFLIAMPGMTDGNFAGAVVYMCEHTERGALGLIINRPIEIGVQQLFEKVDLVLERDDLLSTPVYLGGPVQTERGFVLHEQLDEEGGHYSSTLKIDGGLEMTTSRDVLEAMANGAGPRKVLITLGYAGWSAGQLEEELSRNGWLSVAADRAIIFDTPVEERYDRALSLLGIDRGFLSSEAGHA</sequence>
<accession>A0A426VED7</accession>
<dbReference type="SUPFAM" id="SSF143456">
    <property type="entry name" value="VC0467-like"/>
    <property type="match status" value="1"/>
</dbReference>